<organism evidence="2 3">
    <name type="scientific">Alkaliphilus flagellatus</name>
    <dbReference type="NCBI Taxonomy" id="2841507"/>
    <lineage>
        <taxon>Bacteria</taxon>
        <taxon>Bacillati</taxon>
        <taxon>Bacillota</taxon>
        <taxon>Clostridia</taxon>
        <taxon>Peptostreptococcales</taxon>
        <taxon>Natronincolaceae</taxon>
        <taxon>Alkaliphilus</taxon>
    </lineage>
</organism>
<feature type="domain" description="Cobalamin biosynthesis precorrin-8X methylmutase CobH/CbiC" evidence="1">
    <location>
        <begin position="10"/>
        <end position="204"/>
    </location>
</feature>
<dbReference type="EMBL" id="JAHLQK010000001">
    <property type="protein sequence ID" value="MBU5675507.1"/>
    <property type="molecule type" value="Genomic_DNA"/>
</dbReference>
<dbReference type="Proteomes" id="UP000779508">
    <property type="component" value="Unassembled WGS sequence"/>
</dbReference>
<sequence>MNLYIKNPMEIEDKSMDIIEEVMGDTHFTEEETIVAKRMIHATGDFEYRKIIVFKNDFIKEAKDSIKTEGTIFTDTKMASMGINKTALSKTDCKLKCFIDDERVLPLSEELGTTRSACAVDLAVAEGIDMFVFGNAPTALFRLLELVKEGKVNPRFIVGVPVGFVGAQESKEYLREFQIPSITTVGTKGGSNVAASIMNALLYMVVGR</sequence>
<evidence type="ECO:0000313" key="2">
    <source>
        <dbReference type="EMBL" id="MBU5675507.1"/>
    </source>
</evidence>
<name>A0ABS6FZ29_9FIRM</name>
<evidence type="ECO:0000313" key="3">
    <source>
        <dbReference type="Proteomes" id="UP000779508"/>
    </source>
</evidence>
<dbReference type="InterPro" id="IPR003722">
    <property type="entry name" value="Cbl_synth_CobH/CbiC"/>
</dbReference>
<accession>A0ABS6FZ29</accession>
<keyword evidence="3" id="KW-1185">Reference proteome</keyword>
<dbReference type="PANTHER" id="PTHR43588:SF1">
    <property type="entry name" value="COBALT-PRECORRIN-8 METHYLMUTASE"/>
    <property type="match status" value="1"/>
</dbReference>
<comment type="caution">
    <text evidence="2">The sequence shown here is derived from an EMBL/GenBank/DDBJ whole genome shotgun (WGS) entry which is preliminary data.</text>
</comment>
<gene>
    <name evidence="2" type="ORF">KQI88_03650</name>
</gene>
<reference evidence="2 3" key="1">
    <citation type="submission" date="2021-06" db="EMBL/GenBank/DDBJ databases">
        <authorList>
            <person name="Sun Q."/>
            <person name="Li D."/>
        </authorList>
    </citation>
    <scope>NUCLEOTIDE SEQUENCE [LARGE SCALE GENOMIC DNA]</scope>
    <source>
        <strain evidence="2 3">MSJ-5</strain>
    </source>
</reference>
<protein>
    <submittedName>
        <fullName evidence="2">Precorrin-8X methylmutase</fullName>
    </submittedName>
</protein>
<dbReference type="PANTHER" id="PTHR43588">
    <property type="entry name" value="COBALT-PRECORRIN-8 METHYLMUTASE"/>
    <property type="match status" value="1"/>
</dbReference>
<evidence type="ECO:0000259" key="1">
    <source>
        <dbReference type="Pfam" id="PF02570"/>
    </source>
</evidence>
<dbReference type="Pfam" id="PF02570">
    <property type="entry name" value="CbiC"/>
    <property type="match status" value="1"/>
</dbReference>
<proteinExistence type="predicted"/>